<keyword evidence="4" id="KW-0804">Transcription</keyword>
<dbReference type="OrthoDB" id="8097684at2"/>
<dbReference type="PROSITE" id="PS50931">
    <property type="entry name" value="HTH_LYSR"/>
    <property type="match status" value="1"/>
</dbReference>
<dbReference type="Gene3D" id="3.40.190.10">
    <property type="entry name" value="Periplasmic binding protein-like II"/>
    <property type="match status" value="2"/>
</dbReference>
<keyword evidence="2" id="KW-0805">Transcription regulation</keyword>
<dbReference type="STRING" id="696762.PFRI_36610"/>
<dbReference type="InterPro" id="IPR036390">
    <property type="entry name" value="WH_DNA-bd_sf"/>
</dbReference>
<evidence type="ECO:0000259" key="5">
    <source>
        <dbReference type="PROSITE" id="PS50931"/>
    </source>
</evidence>
<comment type="caution">
    <text evidence="6">The sequence shown here is derived from an EMBL/GenBank/DDBJ whole genome shotgun (WGS) entry which is preliminary data.</text>
</comment>
<keyword evidence="3" id="KW-0238">DNA-binding</keyword>
<accession>A0A1L9NRX5</accession>
<dbReference type="Pfam" id="PF03466">
    <property type="entry name" value="LysR_substrate"/>
    <property type="match status" value="1"/>
</dbReference>
<evidence type="ECO:0000256" key="2">
    <source>
        <dbReference type="ARBA" id="ARBA00023015"/>
    </source>
</evidence>
<evidence type="ECO:0000313" key="6">
    <source>
        <dbReference type="EMBL" id="OJI92066.1"/>
    </source>
</evidence>
<dbReference type="PANTHER" id="PTHR30579:SF7">
    <property type="entry name" value="HTH-TYPE TRANSCRIPTIONAL REGULATOR LRHA-RELATED"/>
    <property type="match status" value="1"/>
</dbReference>
<evidence type="ECO:0000313" key="7">
    <source>
        <dbReference type="Proteomes" id="UP000184514"/>
    </source>
</evidence>
<dbReference type="CDD" id="cd05466">
    <property type="entry name" value="PBP2_LTTR_substrate"/>
    <property type="match status" value="1"/>
</dbReference>
<dbReference type="InterPro" id="IPR050176">
    <property type="entry name" value="LTTR"/>
</dbReference>
<dbReference type="PRINTS" id="PR00039">
    <property type="entry name" value="HTHLYSR"/>
</dbReference>
<organism evidence="6 7">
    <name type="scientific">Planktotalea frisia</name>
    <dbReference type="NCBI Taxonomy" id="696762"/>
    <lineage>
        <taxon>Bacteria</taxon>
        <taxon>Pseudomonadati</taxon>
        <taxon>Pseudomonadota</taxon>
        <taxon>Alphaproteobacteria</taxon>
        <taxon>Rhodobacterales</taxon>
        <taxon>Paracoccaceae</taxon>
        <taxon>Planktotalea</taxon>
    </lineage>
</organism>
<name>A0A1L9NRX5_9RHOB</name>
<dbReference type="RefSeq" id="WP_072632148.1">
    <property type="nucleotide sequence ID" value="NZ_MLCB01000201.1"/>
</dbReference>
<proteinExistence type="inferred from homology"/>
<dbReference type="AlphaFoldDB" id="A0A1L9NRX5"/>
<reference evidence="6 7" key="1">
    <citation type="submission" date="2016-10" db="EMBL/GenBank/DDBJ databases">
        <title>Genome sequence of Planktotalea frisia SH6-1.</title>
        <authorList>
            <person name="Poehlein A."/>
            <person name="Bakenhus I."/>
            <person name="Voget S."/>
            <person name="Brinkhoff T."/>
            <person name="Simon M."/>
        </authorList>
    </citation>
    <scope>NUCLEOTIDE SEQUENCE [LARGE SCALE GENOMIC DNA]</scope>
    <source>
        <strain evidence="6 7">SH6-1</strain>
    </source>
</reference>
<gene>
    <name evidence="6" type="primary">gltC_2</name>
    <name evidence="6" type="ORF">PFRI_36610</name>
</gene>
<dbReference type="PANTHER" id="PTHR30579">
    <property type="entry name" value="TRANSCRIPTIONAL REGULATOR"/>
    <property type="match status" value="1"/>
</dbReference>
<dbReference type="SUPFAM" id="SSF46785">
    <property type="entry name" value="Winged helix' DNA-binding domain"/>
    <property type="match status" value="1"/>
</dbReference>
<dbReference type="GO" id="GO:0003700">
    <property type="term" value="F:DNA-binding transcription factor activity"/>
    <property type="evidence" value="ECO:0007669"/>
    <property type="project" value="InterPro"/>
</dbReference>
<dbReference type="FunFam" id="1.10.10.10:FF:000001">
    <property type="entry name" value="LysR family transcriptional regulator"/>
    <property type="match status" value="1"/>
</dbReference>
<dbReference type="SUPFAM" id="SSF53850">
    <property type="entry name" value="Periplasmic binding protein-like II"/>
    <property type="match status" value="1"/>
</dbReference>
<dbReference type="Proteomes" id="UP000184514">
    <property type="component" value="Unassembled WGS sequence"/>
</dbReference>
<dbReference type="Gene3D" id="1.10.10.10">
    <property type="entry name" value="Winged helix-like DNA-binding domain superfamily/Winged helix DNA-binding domain"/>
    <property type="match status" value="1"/>
</dbReference>
<feature type="domain" description="HTH lysR-type" evidence="5">
    <location>
        <begin position="4"/>
        <end position="61"/>
    </location>
</feature>
<keyword evidence="7" id="KW-1185">Reference proteome</keyword>
<dbReference type="EMBL" id="MLCB01000201">
    <property type="protein sequence ID" value="OJI92066.1"/>
    <property type="molecule type" value="Genomic_DNA"/>
</dbReference>
<dbReference type="Pfam" id="PF00126">
    <property type="entry name" value="HTH_1"/>
    <property type="match status" value="1"/>
</dbReference>
<dbReference type="InterPro" id="IPR036388">
    <property type="entry name" value="WH-like_DNA-bd_sf"/>
</dbReference>
<sequence length="298" mass="32815">MRNLDITALRSFVAIAETGGVTRAAGLLNLTQSAVSMQIKRLEESLDLKLLERAGRQVVLSPAGEQLLTYARKMIELNDEIMTKLTDKGFEGEVSLGVPHDIVYPVVSKVLQQFRAQFPRVHVNLNASFTRQLQEGLTRGEYDIILTTEEGVMPRGETLSQARLSWTGAENGNIWRQRPLKLGFSRHCMFRPLVQKVLDHEGIAWEMATETDSDRTIEATIGADLAICVVIEGTEPPHMVPIQHGGTLPEMPVSLINMYGAEQAQSQVVSALAELLRQGYADLKSGGRVGANVLREVG</sequence>
<dbReference type="InterPro" id="IPR000847">
    <property type="entry name" value="LysR_HTH_N"/>
</dbReference>
<protein>
    <submittedName>
        <fullName evidence="6">HTH-type transcriptional regulator GltC</fullName>
    </submittedName>
</protein>
<evidence type="ECO:0000256" key="4">
    <source>
        <dbReference type="ARBA" id="ARBA00023163"/>
    </source>
</evidence>
<dbReference type="InterPro" id="IPR005119">
    <property type="entry name" value="LysR_subst-bd"/>
</dbReference>
<evidence type="ECO:0000256" key="1">
    <source>
        <dbReference type="ARBA" id="ARBA00009437"/>
    </source>
</evidence>
<dbReference type="GO" id="GO:0003677">
    <property type="term" value="F:DNA binding"/>
    <property type="evidence" value="ECO:0007669"/>
    <property type="project" value="UniProtKB-KW"/>
</dbReference>
<comment type="similarity">
    <text evidence="1">Belongs to the LysR transcriptional regulatory family.</text>
</comment>
<evidence type="ECO:0000256" key="3">
    <source>
        <dbReference type="ARBA" id="ARBA00023125"/>
    </source>
</evidence>